<dbReference type="GeneTree" id="ENSGT00940000155926"/>
<reference evidence="1" key="2">
    <citation type="submission" date="2005-06" db="EMBL/GenBank/DDBJ databases">
        <title>DNA sequences of macaque genes expressed in brain or testis and its evolutionary implications.</title>
        <authorList>
            <consortium name="International consortium for macaque cDNA sequencing and analysis"/>
        </authorList>
    </citation>
    <scope>NUCLEOTIDE SEQUENCE</scope>
</reference>
<dbReference type="Ensembl" id="ENSMFAT00000092560.1">
    <property type="protein sequence ID" value="ENSMFAP00000055005.1"/>
    <property type="gene ID" value="ENSMFAG00000044576.2"/>
</dbReference>
<dbReference type="EMBL" id="AB169126">
    <property type="protein sequence ID" value="BAE01220.1"/>
    <property type="molecule type" value="mRNA"/>
</dbReference>
<proteinExistence type="evidence at transcript level"/>
<sequence>MRFYSLIVHAYHLRPREYLSSFKQTRPYTSQSKK</sequence>
<evidence type="ECO:0000313" key="2">
    <source>
        <dbReference type="Ensembl" id="ENSMFAP00000055005.1"/>
    </source>
</evidence>
<dbReference type="AlphaFoldDB" id="Q4R6Q4"/>
<dbReference type="Proteomes" id="UP000233100">
    <property type="component" value="Chromosome 4"/>
</dbReference>
<reference evidence="1" key="1">
    <citation type="journal article" date="2005" name="Mol. Biol. Evol.">
        <title>Substitution rate and structural divergence of 5'UTR evolution: comparative analysis between human and cynomolgus monkey cDNAs.</title>
        <authorList>
            <person name="Osada N."/>
            <person name="Hirata M."/>
            <person name="Tanuma R."/>
            <person name="Kusuda J."/>
            <person name="Hida M."/>
            <person name="Suzuki Y."/>
            <person name="Sugano S."/>
            <person name="Gojobori T."/>
            <person name="Shen C.K."/>
            <person name="Wu C.I."/>
            <person name="Hashimoto K."/>
        </authorList>
    </citation>
    <scope>NUCLEOTIDE SEQUENCE</scope>
</reference>
<organism evidence="1">
    <name type="scientific">Macaca fascicularis</name>
    <name type="common">Crab-eating macaque</name>
    <name type="synonym">Cynomolgus monkey</name>
    <dbReference type="NCBI Taxonomy" id="9541"/>
    <lineage>
        <taxon>Eukaryota</taxon>
        <taxon>Metazoa</taxon>
        <taxon>Chordata</taxon>
        <taxon>Craniata</taxon>
        <taxon>Vertebrata</taxon>
        <taxon>Euteleostomi</taxon>
        <taxon>Mammalia</taxon>
        <taxon>Eutheria</taxon>
        <taxon>Euarchontoglires</taxon>
        <taxon>Primates</taxon>
        <taxon>Haplorrhini</taxon>
        <taxon>Catarrhini</taxon>
        <taxon>Cercopithecidae</taxon>
        <taxon>Cercopithecinae</taxon>
        <taxon>Macaca</taxon>
    </lineage>
</organism>
<reference evidence="2" key="4">
    <citation type="submission" date="2025-05" db="UniProtKB">
        <authorList>
            <consortium name="Ensembl"/>
        </authorList>
    </citation>
    <scope>IDENTIFICATION</scope>
</reference>
<reference evidence="2 3" key="3">
    <citation type="submission" date="2013-03" db="EMBL/GenBank/DDBJ databases">
        <authorList>
            <person name="Warren W."/>
            <person name="Wilson R.K."/>
        </authorList>
    </citation>
    <scope>NUCLEOTIDE SEQUENCE</scope>
</reference>
<name>Q4R6Q4_MACFA</name>
<evidence type="ECO:0000313" key="1">
    <source>
        <dbReference type="EMBL" id="BAE01220.1"/>
    </source>
</evidence>
<dbReference type="Bgee" id="ENSMFAG00000044576">
    <property type="expression patterns" value="Expressed in lung and 12 other cell types or tissues"/>
</dbReference>
<gene>
    <name evidence="2" type="primary">CD109</name>
</gene>
<evidence type="ECO:0000313" key="3">
    <source>
        <dbReference type="Proteomes" id="UP000233100"/>
    </source>
</evidence>
<accession>Q4R6Q4</accession>
<keyword evidence="3" id="KW-1185">Reference proteome</keyword>
<protein>
    <submittedName>
        <fullName evidence="2">CD109 molecule</fullName>
    </submittedName>
    <submittedName>
        <fullName evidence="1">Testis cDNA, clone: QtsA-17406, similar to human CD109 antigen (Gov platelet alloantigens) (CD109)</fullName>
    </submittedName>
</protein>